<feature type="domain" description="C2H2-type" evidence="6">
    <location>
        <begin position="11"/>
        <end position="40"/>
    </location>
</feature>
<dbReference type="AlphaFoldDB" id="A0A1B0D8B9"/>
<evidence type="ECO:0000313" key="7">
    <source>
        <dbReference type="EnsemblMetazoa" id="PPAI003792-PA"/>
    </source>
</evidence>
<dbReference type="FunFam" id="3.30.160.60:FF:000125">
    <property type="entry name" value="Putative zinc finger protein 143"/>
    <property type="match status" value="1"/>
</dbReference>
<proteinExistence type="predicted"/>
<evidence type="ECO:0000259" key="6">
    <source>
        <dbReference type="PROSITE" id="PS50157"/>
    </source>
</evidence>
<reference evidence="7" key="1">
    <citation type="submission" date="2022-08" db="UniProtKB">
        <authorList>
            <consortium name="EnsemblMetazoa"/>
        </authorList>
    </citation>
    <scope>IDENTIFICATION</scope>
    <source>
        <strain evidence="7">Israel</strain>
    </source>
</reference>
<dbReference type="PROSITE" id="PS00028">
    <property type="entry name" value="ZINC_FINGER_C2H2_1"/>
    <property type="match status" value="6"/>
</dbReference>
<dbReference type="GO" id="GO:0005634">
    <property type="term" value="C:nucleus"/>
    <property type="evidence" value="ECO:0007669"/>
    <property type="project" value="TreeGrafter"/>
</dbReference>
<feature type="domain" description="C2H2-type" evidence="6">
    <location>
        <begin position="41"/>
        <end position="70"/>
    </location>
</feature>
<dbReference type="InterPro" id="IPR051061">
    <property type="entry name" value="Zinc_finger_trans_reg"/>
</dbReference>
<dbReference type="Gene3D" id="3.30.160.60">
    <property type="entry name" value="Classic Zinc Finger"/>
    <property type="match status" value="6"/>
</dbReference>
<dbReference type="SUPFAM" id="SSF57667">
    <property type="entry name" value="beta-beta-alpha zinc fingers"/>
    <property type="match status" value="4"/>
</dbReference>
<feature type="domain" description="C2H2-type" evidence="6">
    <location>
        <begin position="158"/>
        <end position="187"/>
    </location>
</feature>
<dbReference type="PROSITE" id="PS50157">
    <property type="entry name" value="ZINC_FINGER_C2H2_2"/>
    <property type="match status" value="6"/>
</dbReference>
<keyword evidence="4" id="KW-0862">Zinc</keyword>
<evidence type="ECO:0000256" key="3">
    <source>
        <dbReference type="ARBA" id="ARBA00022771"/>
    </source>
</evidence>
<dbReference type="EMBL" id="AJVK01004042">
    <property type="status" value="NOT_ANNOTATED_CDS"/>
    <property type="molecule type" value="Genomic_DNA"/>
</dbReference>
<keyword evidence="2" id="KW-0677">Repeat</keyword>
<keyword evidence="1" id="KW-0479">Metal-binding</keyword>
<dbReference type="GO" id="GO:0008270">
    <property type="term" value="F:zinc ion binding"/>
    <property type="evidence" value="ECO:0007669"/>
    <property type="project" value="UniProtKB-KW"/>
</dbReference>
<dbReference type="InterPro" id="IPR036236">
    <property type="entry name" value="Znf_C2H2_sf"/>
</dbReference>
<evidence type="ECO:0000313" key="8">
    <source>
        <dbReference type="Proteomes" id="UP000092462"/>
    </source>
</evidence>
<dbReference type="VEuPathDB" id="VectorBase:PPAI003792"/>
<feature type="compositionally biased region" description="Polar residues" evidence="5">
    <location>
        <begin position="329"/>
        <end position="344"/>
    </location>
</feature>
<evidence type="ECO:0000256" key="5">
    <source>
        <dbReference type="SAM" id="MobiDB-lite"/>
    </source>
</evidence>
<organism evidence="7 8">
    <name type="scientific">Phlebotomus papatasi</name>
    <name type="common">Sandfly</name>
    <dbReference type="NCBI Taxonomy" id="29031"/>
    <lineage>
        <taxon>Eukaryota</taxon>
        <taxon>Metazoa</taxon>
        <taxon>Ecdysozoa</taxon>
        <taxon>Arthropoda</taxon>
        <taxon>Hexapoda</taxon>
        <taxon>Insecta</taxon>
        <taxon>Pterygota</taxon>
        <taxon>Neoptera</taxon>
        <taxon>Endopterygota</taxon>
        <taxon>Diptera</taxon>
        <taxon>Nematocera</taxon>
        <taxon>Psychodoidea</taxon>
        <taxon>Psychodidae</taxon>
        <taxon>Phlebotomus</taxon>
        <taxon>Phlebotomus</taxon>
    </lineage>
</organism>
<feature type="region of interest" description="Disordered" evidence="5">
    <location>
        <begin position="180"/>
        <end position="232"/>
    </location>
</feature>
<dbReference type="SMART" id="SM00355">
    <property type="entry name" value="ZnF_C2H2"/>
    <property type="match status" value="6"/>
</dbReference>
<dbReference type="EnsemblMetazoa" id="PPAI003792-RA">
    <property type="protein sequence ID" value="PPAI003792-PA"/>
    <property type="gene ID" value="PPAI003792"/>
</dbReference>
<sequence>MGSEPHILARYRCNYDSCSRSYSTVGNLRTHLKTHRGEYRFKCTQEGCGKAFLTSYSLKIHIRVHTKVKPYECPEGGCEKSFNTRYRLRAHLRLHNGETVNCTMCHKFFTTLSDLKKHMRTHTQERPYKCAENGCGKAFIASHHLKTHIRIHTGERPYSCREDNCTKAFSTAHSLKSHVKTHKKYNQVKKEVAPGEEIVKGRSSEKSPEKSDPKSEVKSTEKNTESSEQFNLETSKAIEMAIANEIEIPSPWIDVSELASKPIMPAVPVTPACMALPTGVTSYVDLPFNIASADTDFIDSSFESEQMSFEQLFGSPGKDKGTREGVDTDTGTMDIGTNFSPLPTDLGNKQQIEAEALLNEIFFETLNTPTSNLPSQGKIMMSEQFENMQNNVEFPETVTGTSAEMLMVRTASVLGNGNNTRALQVRLLIRLRDL</sequence>
<name>A0A1B0D8B9_PHLPP</name>
<dbReference type="InterPro" id="IPR013087">
    <property type="entry name" value="Znf_C2H2_type"/>
</dbReference>
<keyword evidence="8" id="KW-1185">Reference proteome</keyword>
<accession>A0A1B0D8B9</accession>
<dbReference type="PANTHER" id="PTHR46179">
    <property type="entry name" value="ZINC FINGER PROTEIN"/>
    <property type="match status" value="1"/>
</dbReference>
<dbReference type="GO" id="GO:0006357">
    <property type="term" value="P:regulation of transcription by RNA polymerase II"/>
    <property type="evidence" value="ECO:0007669"/>
    <property type="project" value="TreeGrafter"/>
</dbReference>
<feature type="region of interest" description="Disordered" evidence="5">
    <location>
        <begin position="312"/>
        <end position="344"/>
    </location>
</feature>
<feature type="domain" description="C2H2-type" evidence="6">
    <location>
        <begin position="128"/>
        <end position="157"/>
    </location>
</feature>
<protein>
    <recommendedName>
        <fullName evidence="6">C2H2-type domain-containing protein</fullName>
    </recommendedName>
</protein>
<dbReference type="FunFam" id="3.30.160.60:FF:000072">
    <property type="entry name" value="zinc finger protein 143 isoform X1"/>
    <property type="match status" value="2"/>
</dbReference>
<dbReference type="PANTHER" id="PTHR46179:SF25">
    <property type="entry name" value="METAL RESPONSE ELEMENT-BINDING TRANSCRIPTION FACTOR-1, ISOFORM C"/>
    <property type="match status" value="1"/>
</dbReference>
<dbReference type="VEuPathDB" id="VectorBase:PPAPM1_003030"/>
<evidence type="ECO:0000256" key="1">
    <source>
        <dbReference type="ARBA" id="ARBA00022723"/>
    </source>
</evidence>
<evidence type="ECO:0000256" key="2">
    <source>
        <dbReference type="ARBA" id="ARBA00022737"/>
    </source>
</evidence>
<dbReference type="Pfam" id="PF00096">
    <property type="entry name" value="zf-C2H2"/>
    <property type="match status" value="6"/>
</dbReference>
<feature type="domain" description="C2H2-type" evidence="6">
    <location>
        <begin position="71"/>
        <end position="100"/>
    </location>
</feature>
<evidence type="ECO:0000256" key="4">
    <source>
        <dbReference type="ARBA" id="ARBA00022833"/>
    </source>
</evidence>
<dbReference type="FunFam" id="3.30.160.60:FF:000397">
    <property type="entry name" value="Metal regulatory transcription factor 1"/>
    <property type="match status" value="1"/>
</dbReference>
<keyword evidence="3" id="KW-0863">Zinc-finger</keyword>
<feature type="compositionally biased region" description="Basic and acidic residues" evidence="5">
    <location>
        <begin position="188"/>
        <end position="225"/>
    </location>
</feature>
<feature type="domain" description="C2H2-type" evidence="6">
    <location>
        <begin position="100"/>
        <end position="127"/>
    </location>
</feature>
<dbReference type="Proteomes" id="UP000092462">
    <property type="component" value="Unassembled WGS sequence"/>
</dbReference>
<feature type="compositionally biased region" description="Basic and acidic residues" evidence="5">
    <location>
        <begin position="317"/>
        <end position="326"/>
    </location>
</feature>
<dbReference type="FunFam" id="3.30.160.60:FF:000349">
    <property type="entry name" value="metal regulatory transcription factor 1"/>
    <property type="match status" value="1"/>
</dbReference>